<evidence type="ECO:0000256" key="1">
    <source>
        <dbReference type="ARBA" id="ARBA00022884"/>
    </source>
</evidence>
<sequence length="156" mass="19119">MREFKKYRDEHHRRHYYRSYNKYNSNKNDEYRTNYHHRINKYSGKNSYNNYEERKKDNEKNNHIRVKISNLDYTISKNDLVELFSNVCKVVNAWINYDHTDRSNGTAVCIFENINDAQKAIDKYDGSEIEGLSMKMEIMHRKNYSYKKKHKSRCPW</sequence>
<evidence type="ECO:0000313" key="5">
    <source>
        <dbReference type="Proteomes" id="UP000220797"/>
    </source>
</evidence>
<dbReference type="VEuPathDB" id="PlasmoDB:PGAL8A_00144400"/>
<dbReference type="GO" id="GO:0005634">
    <property type="term" value="C:nucleus"/>
    <property type="evidence" value="ECO:0007669"/>
    <property type="project" value="TreeGrafter"/>
</dbReference>
<name>A0A1J1GRS9_PLAGA</name>
<dbReference type="InterPro" id="IPR035979">
    <property type="entry name" value="RBD_domain_sf"/>
</dbReference>
<dbReference type="OMA" id="KMEIMHR"/>
<gene>
    <name evidence="4" type="ORF">PGAL8A_00144400</name>
</gene>
<keyword evidence="5" id="KW-1185">Reference proteome</keyword>
<dbReference type="RefSeq" id="XP_028526560.1">
    <property type="nucleotide sequence ID" value="XM_028674983.1"/>
</dbReference>
<dbReference type="CDD" id="cd12418">
    <property type="entry name" value="RRM_Aly_REF_like"/>
    <property type="match status" value="1"/>
</dbReference>
<protein>
    <submittedName>
        <fullName evidence="4">RNA-binding protein, putative</fullName>
    </submittedName>
</protein>
<proteinExistence type="predicted"/>
<dbReference type="Gene3D" id="3.30.70.330">
    <property type="match status" value="1"/>
</dbReference>
<evidence type="ECO:0000313" key="4">
    <source>
        <dbReference type="EMBL" id="CRG93738.1"/>
    </source>
</evidence>
<comment type="caution">
    <text evidence="4">The sequence shown here is derived from an EMBL/GenBank/DDBJ whole genome shotgun (WGS) entry which is preliminary data.</text>
</comment>
<dbReference type="SUPFAM" id="SSF54928">
    <property type="entry name" value="RNA-binding domain, RBD"/>
    <property type="match status" value="1"/>
</dbReference>
<dbReference type="PANTHER" id="PTHR19965">
    <property type="entry name" value="RNA AND EXPORT FACTOR BINDING PROTEIN"/>
    <property type="match status" value="1"/>
</dbReference>
<dbReference type="PANTHER" id="PTHR19965:SF35">
    <property type="entry name" value="RNA ANNEALING PROTEIN YRA1"/>
    <property type="match status" value="1"/>
</dbReference>
<reference evidence="4" key="1">
    <citation type="submission" date="2015-04" db="EMBL/GenBank/DDBJ databases">
        <authorList>
            <consortium name="Pathogen Informatics"/>
        </authorList>
    </citation>
    <scope>NUCLEOTIDE SEQUENCE [LARGE SCALE GENOMIC DNA]</scope>
    <source>
        <strain evidence="4">8A</strain>
    </source>
</reference>
<dbReference type="InterPro" id="IPR051229">
    <property type="entry name" value="ALYREF_mRNA_export"/>
</dbReference>
<keyword evidence="1 2" id="KW-0694">RNA-binding</keyword>
<evidence type="ECO:0000259" key="3">
    <source>
        <dbReference type="PROSITE" id="PS50102"/>
    </source>
</evidence>
<dbReference type="GeneID" id="39729968"/>
<feature type="domain" description="RRM" evidence="3">
    <location>
        <begin position="64"/>
        <end position="141"/>
    </location>
</feature>
<dbReference type="PROSITE" id="PS50102">
    <property type="entry name" value="RRM"/>
    <property type="match status" value="1"/>
</dbReference>
<dbReference type="AlphaFoldDB" id="A0A1J1GRS9"/>
<dbReference type="OrthoDB" id="1049195at2759"/>
<dbReference type="InterPro" id="IPR000504">
    <property type="entry name" value="RRM_dom"/>
</dbReference>
<dbReference type="EMBL" id="CVMV01000019">
    <property type="protein sequence ID" value="CRG93738.1"/>
    <property type="molecule type" value="Genomic_DNA"/>
</dbReference>
<organism evidence="4 5">
    <name type="scientific">Plasmodium gallinaceum</name>
    <dbReference type="NCBI Taxonomy" id="5849"/>
    <lineage>
        <taxon>Eukaryota</taxon>
        <taxon>Sar</taxon>
        <taxon>Alveolata</taxon>
        <taxon>Apicomplexa</taxon>
        <taxon>Aconoidasida</taxon>
        <taxon>Haemosporida</taxon>
        <taxon>Plasmodiidae</taxon>
        <taxon>Plasmodium</taxon>
        <taxon>Plasmodium (Haemamoeba)</taxon>
    </lineage>
</organism>
<dbReference type="InterPro" id="IPR012677">
    <property type="entry name" value="Nucleotide-bd_a/b_plait_sf"/>
</dbReference>
<dbReference type="GO" id="GO:0006406">
    <property type="term" value="P:mRNA export from nucleus"/>
    <property type="evidence" value="ECO:0007669"/>
    <property type="project" value="TreeGrafter"/>
</dbReference>
<evidence type="ECO:0000256" key="2">
    <source>
        <dbReference type="PROSITE-ProRule" id="PRU00176"/>
    </source>
</evidence>
<accession>A0A1J1GRS9</accession>
<dbReference type="Proteomes" id="UP000220797">
    <property type="component" value="Unassembled WGS sequence"/>
</dbReference>
<dbReference type="GO" id="GO:0003729">
    <property type="term" value="F:mRNA binding"/>
    <property type="evidence" value="ECO:0007669"/>
    <property type="project" value="TreeGrafter"/>
</dbReference>
<dbReference type="SMART" id="SM00360">
    <property type="entry name" value="RRM"/>
    <property type="match status" value="1"/>
</dbReference>
<dbReference type="Pfam" id="PF00076">
    <property type="entry name" value="RRM_1"/>
    <property type="match status" value="1"/>
</dbReference>